<evidence type="ECO:0000256" key="5">
    <source>
        <dbReference type="ARBA" id="ARBA00022723"/>
    </source>
</evidence>
<comment type="similarity">
    <text evidence="2">Belongs to the eukaryotic-type N-acetylglucosamine kinase family.</text>
</comment>
<sequence length="1499" mass="168388">MSAQQLGIFVRSQQDIKRDLKLQGHVSISAVRVCNGHMLAVIDERTILHHSLSTNNKHTEVKIPIGPADALVNIFLSPLGQHCFATTKQGENFYIQVKSSVAYSLKKIKGVLSSVAWNPECIKEGETGHILLGTTQGAIIETMVSSTGVVSFAREHSTCFGGEKNLSISDLYLYMLNDDNPKSAKWLMLVCQPGRLHSVYASIDMSPPPKANYIGAANLQAGWITMPEALPHIFHPFFSTKESQQICMSMQSTASSQTLSDLGALLVYPPHGEANRFLWLGPGGITIGKINLFADKPRDIVEEEDHMEYRRFEGRLERPTGVSLTEYHMLLAYPNRLNALSIYTKTVVYEDIWPTEFGSSVGLVSDPTSEFHWLFTSHVTMKYKPVDENRYVWRVFLERGEYAKALMIARSRLEIDPEAHELVLKRQADKYIAEKNFTAAAEILAQSTEAFEAVVLKFMSADDPKHLGLKTLLEKKLDGMSRPEDRLRREMLVIWLLEIQLAELAEARREGREQESADLATHLQRFLMRKNVHDSVVTNKEAVYNLMASHADFDSQLFLAKQIGDFDKVIDIHLIREHYMEALEILKTQNIPDLYYTYSPKLVKHISMELFASLIGNERVRPQRMLPTLCLCQESVGMATHALKYLEWAMETRDGSGDVALHNLLLLLYARFRPKRLHEYLIKCGFDKTAVPYDLDFALRTCEQYKLEKSMVYLYCVSEMFSDAVDLALKSFGDNGVTIAKECAHMMDPDEEDIIMGLEPKFSVEYRRRIWLKIASFVIGKGENAAESIALLKESGDVISIQDILPFFPDFTEIKDFKEPLCECLKEHSMKIQELQQAMKDATIMAQEIREKTERLRDRVTIVKAGDVCAKCERSLIGRPFHAHNCRHFFHRECLEEEMMPFLSEELRARLTDLEATEKRLLAQFQAVDRVPTTNDKLADERKVRFMKVASEINEIIGTQCPLCGLTAIDSIDKPFFTEEQFEADRANQQHWRGVWPGAQYLAEFLCGNSRIFLNSVCLELGAGTGIVGLTVAKLGARRVILTDYPSYEILSLLEENVARNGLSNICQVKGLDWEDVESISSTINDLKELNFLVAADVFYDVCTFRPLITTICHFFDRFPQLRFYFSYAVRDDNWSIEDLLVLNNLQGRLIQTREVGGNSVQICIIYRPQMTDEIFCGIEGGATASKLVFVNTAGETLAQSSSSGTNYNLDGIERTASSIATWVREAATKNNIALPLKGLGLGLSGAEGARDNALFIEYLKVHHGDLADKVYLTSDSVATVAAAFEHGGVILVAGTGSSCRVLLNNGHVFGVGGWGHQIGDGGSGYWIAIRAIRIIFDEDDGMEIPHESTKLIRELLFKHFEIEDKVDILEYLYNKFQKSHIASFTGELAKHLDDPAIHKLFFDAGEVLGKQFVVASGHLPSECRAEVNLVLVGSVFLSWDVIKKGFVHAVTGSWIPKVNIYQPSTSSAMGAAALVAQEAGFAIPHPNSAKFVETINFY</sequence>
<evidence type="ECO:0000313" key="13">
    <source>
        <dbReference type="Proteomes" id="UP001331761"/>
    </source>
</evidence>
<dbReference type="PANTHER" id="PTHR23323:SF26">
    <property type="entry name" value="VACUOLAR PROTEIN SORTING-ASSOCIATED PROTEIN 18 HOMOLOG"/>
    <property type="match status" value="1"/>
</dbReference>
<dbReference type="GO" id="GO:0045127">
    <property type="term" value="F:N-acetylglucosamine kinase activity"/>
    <property type="evidence" value="ECO:0007669"/>
    <property type="project" value="UniProtKB-EC"/>
</dbReference>
<feature type="domain" description="Pep3/Vps18 beta-propeller" evidence="11">
    <location>
        <begin position="26"/>
        <end position="379"/>
    </location>
</feature>
<accession>A0AAN8EY60</accession>
<evidence type="ECO:0000256" key="4">
    <source>
        <dbReference type="ARBA" id="ARBA00014974"/>
    </source>
</evidence>
<evidence type="ECO:0000313" key="12">
    <source>
        <dbReference type="EMBL" id="KAK5969345.1"/>
    </source>
</evidence>
<name>A0AAN8EY60_TRICO</name>
<dbReference type="Proteomes" id="UP001331761">
    <property type="component" value="Unassembled WGS sequence"/>
</dbReference>
<dbReference type="Pfam" id="PF10294">
    <property type="entry name" value="Methyltransf_16"/>
    <property type="match status" value="1"/>
</dbReference>
<feature type="coiled-coil region" evidence="9">
    <location>
        <begin position="825"/>
        <end position="859"/>
    </location>
</feature>
<evidence type="ECO:0000256" key="6">
    <source>
        <dbReference type="ARBA" id="ARBA00022771"/>
    </source>
</evidence>
<keyword evidence="6" id="KW-0863">Zinc-finger</keyword>
<dbReference type="EMBL" id="WIXE01020267">
    <property type="protein sequence ID" value="KAK5969345.1"/>
    <property type="molecule type" value="Genomic_DNA"/>
</dbReference>
<comment type="subcellular location">
    <subcellularLocation>
        <location evidence="1">Late endosome membrane</location>
        <topology evidence="1">Peripheral membrane protein</topology>
        <orientation evidence="1">Cytoplasmic side</orientation>
    </subcellularLocation>
</comment>
<dbReference type="SUPFAM" id="SSF53067">
    <property type="entry name" value="Actin-like ATPase domain"/>
    <property type="match status" value="2"/>
</dbReference>
<dbReference type="SUPFAM" id="SSF48371">
    <property type="entry name" value="ARM repeat"/>
    <property type="match status" value="1"/>
</dbReference>
<dbReference type="GO" id="GO:0006904">
    <property type="term" value="P:vesicle docking involved in exocytosis"/>
    <property type="evidence" value="ECO:0007669"/>
    <property type="project" value="TreeGrafter"/>
</dbReference>
<proteinExistence type="inferred from homology"/>
<dbReference type="InterPro" id="IPR019410">
    <property type="entry name" value="Methyltransf_16"/>
</dbReference>
<dbReference type="InterPro" id="IPR007810">
    <property type="entry name" value="Pep3/Vps18_beta-prop"/>
</dbReference>
<evidence type="ECO:0000256" key="2">
    <source>
        <dbReference type="ARBA" id="ARBA00006198"/>
    </source>
</evidence>
<dbReference type="GO" id="GO:0031902">
    <property type="term" value="C:late endosome membrane"/>
    <property type="evidence" value="ECO:0007669"/>
    <property type="project" value="UniProtKB-SubCell"/>
</dbReference>
<keyword evidence="13" id="KW-1185">Reference proteome</keyword>
<evidence type="ECO:0000256" key="1">
    <source>
        <dbReference type="ARBA" id="ARBA00004492"/>
    </source>
</evidence>
<dbReference type="InterPro" id="IPR002731">
    <property type="entry name" value="ATPase_BadF"/>
</dbReference>
<organism evidence="12 13">
    <name type="scientific">Trichostrongylus colubriformis</name>
    <name type="common">Black scour worm</name>
    <dbReference type="NCBI Taxonomy" id="6319"/>
    <lineage>
        <taxon>Eukaryota</taxon>
        <taxon>Metazoa</taxon>
        <taxon>Ecdysozoa</taxon>
        <taxon>Nematoda</taxon>
        <taxon>Chromadorea</taxon>
        <taxon>Rhabditida</taxon>
        <taxon>Rhabditina</taxon>
        <taxon>Rhabditomorpha</taxon>
        <taxon>Strongyloidea</taxon>
        <taxon>Trichostrongylidae</taxon>
        <taxon>Trichostrongylus</taxon>
    </lineage>
</organism>
<dbReference type="Pfam" id="PF01869">
    <property type="entry name" value="BcrAD_BadFG"/>
    <property type="match status" value="1"/>
</dbReference>
<dbReference type="GO" id="GO:0008333">
    <property type="term" value="P:endosome to lysosome transport"/>
    <property type="evidence" value="ECO:0007669"/>
    <property type="project" value="TreeGrafter"/>
</dbReference>
<dbReference type="Gene3D" id="3.40.50.150">
    <property type="entry name" value="Vaccinia Virus protein VP39"/>
    <property type="match status" value="1"/>
</dbReference>
<dbReference type="InterPro" id="IPR011990">
    <property type="entry name" value="TPR-like_helical_dom_sf"/>
</dbReference>
<evidence type="ECO:0000256" key="3">
    <source>
        <dbReference type="ARBA" id="ARBA00012122"/>
    </source>
</evidence>
<dbReference type="GO" id="GO:0008270">
    <property type="term" value="F:zinc ion binding"/>
    <property type="evidence" value="ECO:0007669"/>
    <property type="project" value="UniProtKB-KW"/>
</dbReference>
<evidence type="ECO:0000256" key="7">
    <source>
        <dbReference type="ARBA" id="ARBA00022833"/>
    </source>
</evidence>
<gene>
    <name evidence="12" type="ORF">GCK32_002951</name>
</gene>
<dbReference type="EC" id="2.7.1.59" evidence="3"/>
<dbReference type="InterPro" id="IPR029063">
    <property type="entry name" value="SAM-dependent_MTases_sf"/>
</dbReference>
<evidence type="ECO:0000259" key="11">
    <source>
        <dbReference type="Pfam" id="PF05131"/>
    </source>
</evidence>
<evidence type="ECO:0000256" key="8">
    <source>
        <dbReference type="ARBA" id="ARBA00031123"/>
    </source>
</evidence>
<dbReference type="InterPro" id="IPR043129">
    <property type="entry name" value="ATPase_NBD"/>
</dbReference>
<evidence type="ECO:0000256" key="9">
    <source>
        <dbReference type="SAM" id="Coils"/>
    </source>
</evidence>
<keyword evidence="7" id="KW-0862">Zinc</keyword>
<dbReference type="InterPro" id="IPR055358">
    <property type="entry name" value="CHCR"/>
</dbReference>
<dbReference type="GO" id="GO:0030674">
    <property type="term" value="F:protein-macromolecule adaptor activity"/>
    <property type="evidence" value="ECO:0007669"/>
    <property type="project" value="TreeGrafter"/>
</dbReference>
<feature type="domain" description="ATPase BadF/BadG/BcrA/BcrD type" evidence="10">
    <location>
        <begin position="1178"/>
        <end position="1411"/>
    </location>
</feature>
<dbReference type="SUPFAM" id="SSF53335">
    <property type="entry name" value="S-adenosyl-L-methionine-dependent methyltransferases"/>
    <property type="match status" value="1"/>
</dbReference>
<dbReference type="GO" id="GO:0048284">
    <property type="term" value="P:organelle fusion"/>
    <property type="evidence" value="ECO:0007669"/>
    <property type="project" value="TreeGrafter"/>
</dbReference>
<dbReference type="Gene3D" id="1.25.40.10">
    <property type="entry name" value="Tetratricopeptide repeat domain"/>
    <property type="match status" value="1"/>
</dbReference>
<evidence type="ECO:0000259" key="10">
    <source>
        <dbReference type="Pfam" id="PF01869"/>
    </source>
</evidence>
<dbReference type="GO" id="GO:0030897">
    <property type="term" value="C:HOPS complex"/>
    <property type="evidence" value="ECO:0007669"/>
    <property type="project" value="TreeGrafter"/>
</dbReference>
<comment type="caution">
    <text evidence="12">The sequence shown here is derived from an EMBL/GenBank/DDBJ whole genome shotgun (WGS) entry which is preliminary data.</text>
</comment>
<dbReference type="PANTHER" id="PTHR23323">
    <property type="entry name" value="VACUOLAR PROTEIN SORTING-ASSOCIATED PROTEIN"/>
    <property type="match status" value="1"/>
</dbReference>
<keyword evidence="9" id="KW-0175">Coiled coil</keyword>
<dbReference type="GO" id="GO:0007040">
    <property type="term" value="P:lysosome organization"/>
    <property type="evidence" value="ECO:0007669"/>
    <property type="project" value="TreeGrafter"/>
</dbReference>
<dbReference type="Pfam" id="PF00637">
    <property type="entry name" value="Clathrin"/>
    <property type="match status" value="1"/>
</dbReference>
<dbReference type="CDD" id="cd02440">
    <property type="entry name" value="AdoMet_MTases"/>
    <property type="match status" value="1"/>
</dbReference>
<keyword evidence="5" id="KW-0479">Metal-binding</keyword>
<dbReference type="GO" id="GO:0007032">
    <property type="term" value="P:endosome organization"/>
    <property type="evidence" value="ECO:0007669"/>
    <property type="project" value="TreeGrafter"/>
</dbReference>
<dbReference type="Pfam" id="PF05131">
    <property type="entry name" value="Pep3_Vps18"/>
    <property type="match status" value="1"/>
</dbReference>
<protein>
    <recommendedName>
        <fullName evidence="4">N-acetyl-D-glucosamine kinase</fullName>
        <ecNumber evidence="3">2.7.1.59</ecNumber>
    </recommendedName>
    <alternativeName>
        <fullName evidence="8">GlcNAc kinase</fullName>
    </alternativeName>
</protein>
<dbReference type="Gene3D" id="3.30.420.40">
    <property type="match status" value="2"/>
</dbReference>
<dbReference type="InterPro" id="IPR016024">
    <property type="entry name" value="ARM-type_fold"/>
</dbReference>
<reference evidence="12 13" key="1">
    <citation type="submission" date="2019-10" db="EMBL/GenBank/DDBJ databases">
        <title>Assembly and Annotation for the nematode Trichostrongylus colubriformis.</title>
        <authorList>
            <person name="Martin J."/>
        </authorList>
    </citation>
    <scope>NUCLEOTIDE SEQUENCE [LARGE SCALE GENOMIC DNA]</scope>
    <source>
        <strain evidence="12">G859</strain>
        <tissue evidence="12">Whole worm</tissue>
    </source>
</reference>